<dbReference type="InterPro" id="IPR024399">
    <property type="entry name" value="DUF2628"/>
</dbReference>
<dbReference type="Pfam" id="PF10947">
    <property type="entry name" value="DUF2628"/>
    <property type="match status" value="1"/>
</dbReference>
<gene>
    <name evidence="2" type="ORF">VIBNISOn1_410104</name>
</gene>
<keyword evidence="1" id="KW-0812">Transmembrane</keyword>
<evidence type="ECO:0000313" key="2">
    <source>
        <dbReference type="EMBL" id="CCO47951.1"/>
    </source>
</evidence>
<name>A0AAV2VTL5_9VIBR</name>
<feature type="transmembrane region" description="Helical" evidence="1">
    <location>
        <begin position="154"/>
        <end position="173"/>
    </location>
</feature>
<accession>A0AAV2VTL5</accession>
<keyword evidence="1" id="KW-0472">Membrane</keyword>
<evidence type="ECO:0000313" key="3">
    <source>
        <dbReference type="Proteomes" id="UP000018211"/>
    </source>
</evidence>
<comment type="caution">
    <text evidence="2">The sequence shown here is derived from an EMBL/GenBank/DDBJ whole genome shotgun (WGS) entry which is preliminary data.</text>
</comment>
<evidence type="ECO:0008006" key="4">
    <source>
        <dbReference type="Google" id="ProtNLM"/>
    </source>
</evidence>
<dbReference type="Proteomes" id="UP000018211">
    <property type="component" value="Unassembled WGS sequence"/>
</dbReference>
<protein>
    <recommendedName>
        <fullName evidence="4">DUF2628 domain-containing protein</fullName>
    </recommendedName>
</protein>
<dbReference type="AlphaFoldDB" id="A0AAV2VTL5"/>
<evidence type="ECO:0000256" key="1">
    <source>
        <dbReference type="SAM" id="Phobius"/>
    </source>
</evidence>
<reference evidence="2 3" key="1">
    <citation type="journal article" date="2013" name="ISME J.">
        <title>Comparative genomics of pathogenic lineages of Vibrio nigripulchritudo identifies virulence-associated traits.</title>
        <authorList>
            <person name="Goudenege D."/>
            <person name="Labreuche Y."/>
            <person name="Krin E."/>
            <person name="Ansquer D."/>
            <person name="Mangenot S."/>
            <person name="Calteau A."/>
            <person name="Medigue C."/>
            <person name="Mazel D."/>
            <person name="Polz M.F."/>
            <person name="Le Roux F."/>
        </authorList>
    </citation>
    <scope>NUCLEOTIDE SEQUENCE [LARGE SCALE GENOMIC DNA]</scope>
    <source>
        <strain evidence="2 3">SOn1</strain>
    </source>
</reference>
<feature type="transmembrane region" description="Helical" evidence="1">
    <location>
        <begin position="71"/>
        <end position="88"/>
    </location>
</feature>
<proteinExistence type="predicted"/>
<sequence>MIPTQVEASTRDKVIIPKKESTEAYKAFSWSDYYPAKWQTQIEHGKGFAGFNFWAFLFGYRWCMFRRMNRLGLIIFVIENVIMLSAIIAANEFRVDEKTIWIFGLGAHLVLMITVGLFGNYAYFKFAQTHIKRISTSMISEDSFGEAVRNAGGVSLLAVFVLMGINIFIYAVIGTI</sequence>
<feature type="transmembrane region" description="Helical" evidence="1">
    <location>
        <begin position="100"/>
        <end position="124"/>
    </location>
</feature>
<dbReference type="RefSeq" id="WP_022612596.1">
    <property type="nucleotide sequence ID" value="NZ_LK391965.1"/>
</dbReference>
<keyword evidence="1" id="KW-1133">Transmembrane helix</keyword>
<organism evidence="2 3">
    <name type="scientific">Vibrio nigripulchritudo SOn1</name>
    <dbReference type="NCBI Taxonomy" id="1238450"/>
    <lineage>
        <taxon>Bacteria</taxon>
        <taxon>Pseudomonadati</taxon>
        <taxon>Pseudomonadota</taxon>
        <taxon>Gammaproteobacteria</taxon>
        <taxon>Vibrionales</taxon>
        <taxon>Vibrionaceae</taxon>
        <taxon>Vibrio</taxon>
    </lineage>
</organism>
<dbReference type="EMBL" id="CAOF01000133">
    <property type="protein sequence ID" value="CCO47951.1"/>
    <property type="molecule type" value="Genomic_DNA"/>
</dbReference>